<proteinExistence type="predicted"/>
<dbReference type="RefSeq" id="WP_057731241.1">
    <property type="nucleotide sequence ID" value="NZ_AZFS01000003.1"/>
</dbReference>
<gene>
    <name evidence="3" type="ORF">FD28_GL001900</name>
</gene>
<evidence type="ECO:0000313" key="4">
    <source>
        <dbReference type="Proteomes" id="UP000051580"/>
    </source>
</evidence>
<evidence type="ECO:0000256" key="1">
    <source>
        <dbReference type="SAM" id="Phobius"/>
    </source>
</evidence>
<evidence type="ECO:0000259" key="2">
    <source>
        <dbReference type="Pfam" id="PF04233"/>
    </source>
</evidence>
<organism evidence="3 4">
    <name type="scientific">Levilactobacillus hammesii DSM 16381</name>
    <dbReference type="NCBI Taxonomy" id="1423753"/>
    <lineage>
        <taxon>Bacteria</taxon>
        <taxon>Bacillati</taxon>
        <taxon>Bacillota</taxon>
        <taxon>Bacilli</taxon>
        <taxon>Lactobacillales</taxon>
        <taxon>Lactobacillaceae</taxon>
        <taxon>Levilactobacillus</taxon>
    </lineage>
</organism>
<evidence type="ECO:0000313" key="3">
    <source>
        <dbReference type="EMBL" id="KRL98537.1"/>
    </source>
</evidence>
<sequence length="169" mass="19354">MKNKSDLSISIVVFLILDVILGVIFFLMKQPITWSTTLAVVLALIYWYFPQIGRLVGLNRPKSKSVHPVAAPYYDYYQINSQLDDQTCPECGARDGRIYRTDEARPGINYPPFHDGCRCVATPCTGELPATNDRQYRDPQTGELKSGPYLTYTDWRKAMRQKYGQDTFK</sequence>
<dbReference type="AlphaFoldDB" id="A0A0R1UYZ1"/>
<keyword evidence="1" id="KW-1133">Transmembrane helix</keyword>
<protein>
    <recommendedName>
        <fullName evidence="2">Phage head morphogenesis domain-containing protein</fullName>
    </recommendedName>
</protein>
<name>A0A0R1UYZ1_9LACO</name>
<dbReference type="EMBL" id="AZFS01000003">
    <property type="protein sequence ID" value="KRL98537.1"/>
    <property type="molecule type" value="Genomic_DNA"/>
</dbReference>
<keyword evidence="1" id="KW-0472">Membrane</keyword>
<dbReference type="NCBIfam" id="TIGR01641">
    <property type="entry name" value="phageSPP1_gp7"/>
    <property type="match status" value="1"/>
</dbReference>
<comment type="caution">
    <text evidence="3">The sequence shown here is derived from an EMBL/GenBank/DDBJ whole genome shotgun (WGS) entry which is preliminary data.</text>
</comment>
<reference evidence="3 4" key="1">
    <citation type="journal article" date="2015" name="Genome Announc.">
        <title>Expanding the biotechnology potential of lactobacilli through comparative genomics of 213 strains and associated genera.</title>
        <authorList>
            <person name="Sun Z."/>
            <person name="Harris H.M."/>
            <person name="McCann A."/>
            <person name="Guo C."/>
            <person name="Argimon S."/>
            <person name="Zhang W."/>
            <person name="Yang X."/>
            <person name="Jeffery I.B."/>
            <person name="Cooney J.C."/>
            <person name="Kagawa T.F."/>
            <person name="Liu W."/>
            <person name="Song Y."/>
            <person name="Salvetti E."/>
            <person name="Wrobel A."/>
            <person name="Rasinkangas P."/>
            <person name="Parkhill J."/>
            <person name="Rea M.C."/>
            <person name="O'Sullivan O."/>
            <person name="Ritari J."/>
            <person name="Douillard F.P."/>
            <person name="Paul Ross R."/>
            <person name="Yang R."/>
            <person name="Briner A.E."/>
            <person name="Felis G.E."/>
            <person name="de Vos W.M."/>
            <person name="Barrangou R."/>
            <person name="Klaenhammer T.R."/>
            <person name="Caufield P.W."/>
            <person name="Cui Y."/>
            <person name="Zhang H."/>
            <person name="O'Toole P.W."/>
        </authorList>
    </citation>
    <scope>NUCLEOTIDE SEQUENCE [LARGE SCALE GENOMIC DNA]</scope>
    <source>
        <strain evidence="3 4">DSM 16381</strain>
    </source>
</reference>
<keyword evidence="1" id="KW-0812">Transmembrane</keyword>
<dbReference type="InterPro" id="IPR006528">
    <property type="entry name" value="Phage_head_morphogenesis_dom"/>
</dbReference>
<feature type="transmembrane region" description="Helical" evidence="1">
    <location>
        <begin position="7"/>
        <end position="26"/>
    </location>
</feature>
<dbReference type="PATRIC" id="fig|1423753.3.peg.1995"/>
<feature type="domain" description="Phage head morphogenesis" evidence="2">
    <location>
        <begin position="77"/>
        <end position="121"/>
    </location>
</feature>
<dbReference type="STRING" id="1423753.FD28_GL001900"/>
<dbReference type="Proteomes" id="UP000051580">
    <property type="component" value="Unassembled WGS sequence"/>
</dbReference>
<feature type="transmembrane region" description="Helical" evidence="1">
    <location>
        <begin position="32"/>
        <end position="49"/>
    </location>
</feature>
<dbReference type="Pfam" id="PF04233">
    <property type="entry name" value="Phage_Mu_F"/>
    <property type="match status" value="1"/>
</dbReference>
<keyword evidence="4" id="KW-1185">Reference proteome</keyword>
<dbReference type="OrthoDB" id="9765386at2"/>
<accession>A0A0R1UYZ1</accession>